<evidence type="ECO:0000256" key="1">
    <source>
        <dbReference type="ARBA" id="ARBA00001974"/>
    </source>
</evidence>
<reference evidence="6" key="1">
    <citation type="submission" date="2020-05" db="EMBL/GenBank/DDBJ databases">
        <authorList>
            <person name="Chiriac C."/>
            <person name="Salcher M."/>
            <person name="Ghai R."/>
            <person name="Kavagutti S V."/>
        </authorList>
    </citation>
    <scope>NUCLEOTIDE SEQUENCE</scope>
</reference>
<evidence type="ECO:0000313" key="10">
    <source>
        <dbReference type="EMBL" id="CAB4938430.1"/>
    </source>
</evidence>
<organism evidence="6">
    <name type="scientific">freshwater metagenome</name>
    <dbReference type="NCBI Taxonomy" id="449393"/>
    <lineage>
        <taxon>unclassified sequences</taxon>
        <taxon>metagenomes</taxon>
        <taxon>ecological metagenomes</taxon>
    </lineage>
</organism>
<sequence length="543" mass="58061">MASTSEWDQIVDVIIVGSGGAALVAATMAADEGAKVLVVEKDELLGGTTAVSGGGIWLPNNHVMAEAGIPDSREAALTYINRVVDGRAPDPELLEVFVDTAPEMLKYLVEHTPATFHIQPLPDYYTPWGWEGHLPRPGRTVEANPYPVGERLPEWKDKIVKRGTLMSLGAATTLTEDFMPRTPEIEAELARREAEDVRPKGAALIAALLEGLLDRGVDIWLSSPAKDLVANETGAVVGAVVDHEGKLTRVGARKGIVLACGGFEWNREMVMTHLGYDVKPLSPGGNTGDGLSMAMKAGAQLGNTTSYWGTPVMFDPEITRNGEMVPQFEWGRGEPSSMVVNQKGNRFANEALPYNDFPKAFGVFDSTNHEFPNAGPCWQIFDNVVRSNVRVLSMLPGEPDPDWVIKANSIAELASMISIDPAALVATVDRFNENATNGVDPDFERTSKGLMGPGTMKPLVEGPFYAVRIYPGMLGTNGGPMISKDAEVRRQGGGVIEGLYAAGNTAANVFGWAYPSGGGTIGNGTVFGYRAGIHAGSRPARDI</sequence>
<evidence type="ECO:0000313" key="6">
    <source>
        <dbReference type="EMBL" id="CAB4329580.1"/>
    </source>
</evidence>
<dbReference type="EMBL" id="CAESAL010000001">
    <property type="protein sequence ID" value="CAB4329580.1"/>
    <property type="molecule type" value="Genomic_DNA"/>
</dbReference>
<keyword evidence="3" id="KW-0274">FAD</keyword>
<keyword evidence="2" id="KW-0285">Flavoprotein</keyword>
<dbReference type="SUPFAM" id="SSF56425">
    <property type="entry name" value="Succinate dehydrogenase/fumarate reductase flavoprotein, catalytic domain"/>
    <property type="match status" value="1"/>
</dbReference>
<evidence type="ECO:0000313" key="7">
    <source>
        <dbReference type="EMBL" id="CAB4574138.1"/>
    </source>
</evidence>
<evidence type="ECO:0000313" key="8">
    <source>
        <dbReference type="EMBL" id="CAB4612325.1"/>
    </source>
</evidence>
<dbReference type="PRINTS" id="PR00411">
    <property type="entry name" value="PNDRDTASEI"/>
</dbReference>
<dbReference type="PANTHER" id="PTHR43400">
    <property type="entry name" value="FUMARATE REDUCTASE"/>
    <property type="match status" value="1"/>
</dbReference>
<dbReference type="EMBL" id="CAEZTY010000001">
    <property type="protein sequence ID" value="CAB4574138.1"/>
    <property type="molecule type" value="Genomic_DNA"/>
</dbReference>
<dbReference type="SUPFAM" id="SSF51905">
    <property type="entry name" value="FAD/NAD(P)-binding domain"/>
    <property type="match status" value="1"/>
</dbReference>
<dbReference type="EMBL" id="CAEZXY010000001">
    <property type="protein sequence ID" value="CAB4691921.1"/>
    <property type="molecule type" value="Genomic_DNA"/>
</dbReference>
<gene>
    <name evidence="7" type="ORF">UFOPK1762_00020</name>
    <name evidence="8" type="ORF">UFOPK1906_00130</name>
    <name evidence="9" type="ORF">UFOPK2624_00026</name>
    <name evidence="6" type="ORF">UFOPK3331_00048</name>
    <name evidence="10" type="ORF">UFOPK3785_00004</name>
    <name evidence="11" type="ORF">UFOPK4371_00048</name>
</gene>
<evidence type="ECO:0000313" key="9">
    <source>
        <dbReference type="EMBL" id="CAB4691921.1"/>
    </source>
</evidence>
<dbReference type="AlphaFoldDB" id="A0A6J5YNJ5"/>
<evidence type="ECO:0000313" key="11">
    <source>
        <dbReference type="EMBL" id="CAB5072655.1"/>
    </source>
</evidence>
<feature type="domain" description="FAD-dependent oxidoreductase 2 FAD-binding" evidence="5">
    <location>
        <begin position="12"/>
        <end position="520"/>
    </location>
</feature>
<protein>
    <submittedName>
        <fullName evidence="6">Unannotated protein</fullName>
    </submittedName>
</protein>
<dbReference type="Gene3D" id="3.90.700.10">
    <property type="entry name" value="Succinate dehydrogenase/fumarate reductase flavoprotein, catalytic domain"/>
    <property type="match status" value="1"/>
</dbReference>
<accession>A0A6J5YNJ5</accession>
<evidence type="ECO:0000256" key="3">
    <source>
        <dbReference type="ARBA" id="ARBA00022827"/>
    </source>
</evidence>
<evidence type="ECO:0000259" key="5">
    <source>
        <dbReference type="Pfam" id="PF00890"/>
    </source>
</evidence>
<evidence type="ECO:0000256" key="2">
    <source>
        <dbReference type="ARBA" id="ARBA00022630"/>
    </source>
</evidence>
<dbReference type="EMBL" id="CAFBRD010000001">
    <property type="protein sequence ID" value="CAB5072655.1"/>
    <property type="molecule type" value="Genomic_DNA"/>
</dbReference>
<dbReference type="InterPro" id="IPR027477">
    <property type="entry name" value="Succ_DH/fumarate_Rdtase_cat_sf"/>
</dbReference>
<keyword evidence="4" id="KW-0560">Oxidoreductase</keyword>
<evidence type="ECO:0000256" key="4">
    <source>
        <dbReference type="ARBA" id="ARBA00023002"/>
    </source>
</evidence>
<dbReference type="PANTHER" id="PTHR43400:SF10">
    <property type="entry name" value="3-OXOSTEROID 1-DEHYDROGENASE"/>
    <property type="match status" value="1"/>
</dbReference>
<dbReference type="Pfam" id="PF00890">
    <property type="entry name" value="FAD_binding_2"/>
    <property type="match status" value="1"/>
</dbReference>
<comment type="cofactor">
    <cofactor evidence="1">
        <name>FAD</name>
        <dbReference type="ChEBI" id="CHEBI:57692"/>
    </cofactor>
</comment>
<dbReference type="InterPro" id="IPR050315">
    <property type="entry name" value="FAD-oxidoreductase_2"/>
</dbReference>
<name>A0A6J5YNJ5_9ZZZZ</name>
<dbReference type="Gene3D" id="3.50.50.60">
    <property type="entry name" value="FAD/NAD(P)-binding domain"/>
    <property type="match status" value="2"/>
</dbReference>
<dbReference type="EMBL" id="CAEZVC010000003">
    <property type="protein sequence ID" value="CAB4612325.1"/>
    <property type="molecule type" value="Genomic_DNA"/>
</dbReference>
<proteinExistence type="predicted"/>
<dbReference type="InterPro" id="IPR036188">
    <property type="entry name" value="FAD/NAD-bd_sf"/>
</dbReference>
<dbReference type="GO" id="GO:0016491">
    <property type="term" value="F:oxidoreductase activity"/>
    <property type="evidence" value="ECO:0007669"/>
    <property type="project" value="UniProtKB-KW"/>
</dbReference>
<dbReference type="EMBL" id="CAFBNJ010000001">
    <property type="protein sequence ID" value="CAB4938430.1"/>
    <property type="molecule type" value="Genomic_DNA"/>
</dbReference>
<dbReference type="InterPro" id="IPR003953">
    <property type="entry name" value="FAD-dep_OxRdtase_2_FAD-bd"/>
</dbReference>
<dbReference type="GO" id="GO:0008202">
    <property type="term" value="P:steroid metabolic process"/>
    <property type="evidence" value="ECO:0007669"/>
    <property type="project" value="UniProtKB-ARBA"/>
</dbReference>